<dbReference type="Gene3D" id="4.10.240.10">
    <property type="entry name" value="Zn(2)-C6 fungal-type DNA-binding domain"/>
    <property type="match status" value="1"/>
</dbReference>
<dbReference type="PANTHER" id="PTHR31001">
    <property type="entry name" value="UNCHARACTERIZED TRANSCRIPTIONAL REGULATORY PROTEIN"/>
    <property type="match status" value="1"/>
</dbReference>
<gene>
    <name evidence="9" type="ORF">TRUGW13939_03368</name>
</gene>
<dbReference type="GO" id="GO:0005634">
    <property type="term" value="C:nucleus"/>
    <property type="evidence" value="ECO:0007669"/>
    <property type="project" value="UniProtKB-SubCell"/>
</dbReference>
<reference evidence="10" key="1">
    <citation type="submission" date="2020-06" db="EMBL/GenBank/DDBJ databases">
        <title>A chromosome-scale genome assembly of Talaromyces rugulosus W13939.</title>
        <authorList>
            <person name="Wang B."/>
            <person name="Guo L."/>
            <person name="Ye K."/>
            <person name="Wang L."/>
        </authorList>
    </citation>
    <scope>NUCLEOTIDE SEQUENCE [LARGE SCALE GENOMIC DNA]</scope>
    <source>
        <strain evidence="10">W13939</strain>
    </source>
</reference>
<dbReference type="EMBL" id="CP055899">
    <property type="protein sequence ID" value="QKX56267.1"/>
    <property type="molecule type" value="Genomic_DNA"/>
</dbReference>
<evidence type="ECO:0000313" key="10">
    <source>
        <dbReference type="Proteomes" id="UP000509510"/>
    </source>
</evidence>
<dbReference type="RefSeq" id="XP_035342445.1">
    <property type="nucleotide sequence ID" value="XM_035486552.1"/>
</dbReference>
<dbReference type="GO" id="GO:0008270">
    <property type="term" value="F:zinc ion binding"/>
    <property type="evidence" value="ECO:0007669"/>
    <property type="project" value="InterPro"/>
</dbReference>
<dbReference type="AlphaFoldDB" id="A0A7H8QQM4"/>
<dbReference type="Pfam" id="PF04082">
    <property type="entry name" value="Fungal_trans"/>
    <property type="match status" value="1"/>
</dbReference>
<dbReference type="InterPro" id="IPR036864">
    <property type="entry name" value="Zn2-C6_fun-type_DNA-bd_sf"/>
</dbReference>
<sequence length="688" mass="77507">MATGEQKRSGLIPIAPAPTTQNGGSFQSEMSPNACHTCAKRKVKCDKVAPICSRCRKGGFQCIYQAPQPRPRKRKVLGDDVLHRLARYERILQQHGLLDSEISPLEDISVGHVKPSASKAGDLLTGQGRLQHIDCHTWHNLSDDETRHISDYEEEDEMTPNDASVAGVITPDPLTGAFLGVQQSLLQYHPSHADAMVMWMTYTENVEPLCKVLHVPSTDEMVRSISQRPETASETDECLLFAIYYAAIFSITEEECLKRLGHARSILMEQLHFAARQALVNASFLKTTSITVLQALHLFLLSSRQVYDPHTYWILTGISARIGQRIGLHQDGEKLGLPPFDVELRRRLFYQVFPHDCRVSQFAGIDFVSLPAAWDTKPPLNINDNQIWPGMTESPVEQKSATDMIFCLSRIYVGRSLAKLGKPIDSAAPWALPDNHEAEKVISAAENEVEERFIRYCDIVDPLHFLTVGLARSGTTAMRLKIRLSKIRGQNATDEERVHLFMLAQKTLDTDAAIHGHGGISRFQWHIKPFFFWGTRDSFIYVLTMLLKRCDLLSPGEIEAAWNSIEQLYQHHDELFNGKQALNVALRRLSLKAWDSYKKTSSAPEPDFISTLRSLRERREKRQNQRGILIYPTLDATLSTGPSPASDINTSLGSLSDTIGLDIGQHVNFDVDDWLFWDQLIQGQQGQY</sequence>
<protein>
    <recommendedName>
        <fullName evidence="8">Zn(2)-C6 fungal-type domain-containing protein</fullName>
    </recommendedName>
</protein>
<keyword evidence="6" id="KW-0539">Nucleus</keyword>
<evidence type="ECO:0000256" key="4">
    <source>
        <dbReference type="ARBA" id="ARBA00023125"/>
    </source>
</evidence>
<dbReference type="InterPro" id="IPR001138">
    <property type="entry name" value="Zn2Cys6_DnaBD"/>
</dbReference>
<dbReference type="GeneID" id="55990873"/>
<dbReference type="GO" id="GO:0000981">
    <property type="term" value="F:DNA-binding transcription factor activity, RNA polymerase II-specific"/>
    <property type="evidence" value="ECO:0007669"/>
    <property type="project" value="InterPro"/>
</dbReference>
<feature type="domain" description="Zn(2)-C6 fungal-type" evidence="8">
    <location>
        <begin position="34"/>
        <end position="64"/>
    </location>
</feature>
<keyword evidence="10" id="KW-1185">Reference proteome</keyword>
<dbReference type="InterPro" id="IPR050613">
    <property type="entry name" value="Sec_Metabolite_Reg"/>
</dbReference>
<dbReference type="Pfam" id="PF00172">
    <property type="entry name" value="Zn_clus"/>
    <property type="match status" value="1"/>
</dbReference>
<dbReference type="PANTHER" id="PTHR31001:SF85">
    <property type="entry name" value="ZN(II)2CYS6 TRANSCRIPTION FACTOR (EUROFUNG)"/>
    <property type="match status" value="1"/>
</dbReference>
<dbReference type="CDD" id="cd00067">
    <property type="entry name" value="GAL4"/>
    <property type="match status" value="1"/>
</dbReference>
<evidence type="ECO:0000259" key="8">
    <source>
        <dbReference type="PROSITE" id="PS50048"/>
    </source>
</evidence>
<dbReference type="PROSITE" id="PS00463">
    <property type="entry name" value="ZN2_CY6_FUNGAL_1"/>
    <property type="match status" value="1"/>
</dbReference>
<evidence type="ECO:0000256" key="1">
    <source>
        <dbReference type="ARBA" id="ARBA00004123"/>
    </source>
</evidence>
<evidence type="ECO:0000256" key="2">
    <source>
        <dbReference type="ARBA" id="ARBA00022723"/>
    </source>
</evidence>
<dbReference type="OrthoDB" id="435881at2759"/>
<dbReference type="CDD" id="cd12148">
    <property type="entry name" value="fungal_TF_MHR"/>
    <property type="match status" value="1"/>
</dbReference>
<keyword evidence="2" id="KW-0479">Metal-binding</keyword>
<proteinExistence type="predicted"/>
<evidence type="ECO:0000313" key="9">
    <source>
        <dbReference type="EMBL" id="QKX56267.1"/>
    </source>
</evidence>
<dbReference type="GO" id="GO:0006351">
    <property type="term" value="P:DNA-templated transcription"/>
    <property type="evidence" value="ECO:0007669"/>
    <property type="project" value="InterPro"/>
</dbReference>
<evidence type="ECO:0000256" key="6">
    <source>
        <dbReference type="ARBA" id="ARBA00023242"/>
    </source>
</evidence>
<dbReference type="KEGG" id="trg:TRUGW13939_03368"/>
<feature type="region of interest" description="Disordered" evidence="7">
    <location>
        <begin position="1"/>
        <end position="25"/>
    </location>
</feature>
<dbReference type="InterPro" id="IPR007219">
    <property type="entry name" value="XnlR_reg_dom"/>
</dbReference>
<dbReference type="Proteomes" id="UP000509510">
    <property type="component" value="Chromosome II"/>
</dbReference>
<dbReference type="SUPFAM" id="SSF57701">
    <property type="entry name" value="Zn2/Cys6 DNA-binding domain"/>
    <property type="match status" value="1"/>
</dbReference>
<evidence type="ECO:0000256" key="3">
    <source>
        <dbReference type="ARBA" id="ARBA00023015"/>
    </source>
</evidence>
<keyword evidence="4" id="KW-0238">DNA-binding</keyword>
<dbReference type="SMART" id="SM00066">
    <property type="entry name" value="GAL4"/>
    <property type="match status" value="1"/>
</dbReference>
<evidence type="ECO:0000256" key="5">
    <source>
        <dbReference type="ARBA" id="ARBA00023163"/>
    </source>
</evidence>
<comment type="subcellular location">
    <subcellularLocation>
        <location evidence="1">Nucleus</location>
    </subcellularLocation>
</comment>
<dbReference type="GO" id="GO:0003677">
    <property type="term" value="F:DNA binding"/>
    <property type="evidence" value="ECO:0007669"/>
    <property type="project" value="UniProtKB-KW"/>
</dbReference>
<keyword evidence="3" id="KW-0805">Transcription regulation</keyword>
<accession>A0A7H8QQM4</accession>
<evidence type="ECO:0000256" key="7">
    <source>
        <dbReference type="SAM" id="MobiDB-lite"/>
    </source>
</evidence>
<dbReference type="PROSITE" id="PS50048">
    <property type="entry name" value="ZN2_CY6_FUNGAL_2"/>
    <property type="match status" value="1"/>
</dbReference>
<keyword evidence="5" id="KW-0804">Transcription</keyword>
<name>A0A7H8QQM4_TALRU</name>
<organism evidence="9 10">
    <name type="scientific">Talaromyces rugulosus</name>
    <name type="common">Penicillium rugulosum</name>
    <dbReference type="NCBI Taxonomy" id="121627"/>
    <lineage>
        <taxon>Eukaryota</taxon>
        <taxon>Fungi</taxon>
        <taxon>Dikarya</taxon>
        <taxon>Ascomycota</taxon>
        <taxon>Pezizomycotina</taxon>
        <taxon>Eurotiomycetes</taxon>
        <taxon>Eurotiomycetidae</taxon>
        <taxon>Eurotiales</taxon>
        <taxon>Trichocomaceae</taxon>
        <taxon>Talaromyces</taxon>
        <taxon>Talaromyces sect. Islandici</taxon>
    </lineage>
</organism>